<evidence type="ECO:0000313" key="2">
    <source>
        <dbReference type="EMBL" id="HAC26717.1"/>
    </source>
</evidence>
<keyword evidence="1" id="KW-1133">Transmembrane helix</keyword>
<comment type="caution">
    <text evidence="2">The sequence shown here is derived from an EMBL/GenBank/DDBJ whole genome shotgun (WGS) entry which is preliminary data.</text>
</comment>
<feature type="non-terminal residue" evidence="2">
    <location>
        <position position="1"/>
    </location>
</feature>
<evidence type="ECO:0000313" key="3">
    <source>
        <dbReference type="Proteomes" id="UP000261325"/>
    </source>
</evidence>
<sequence>RDGDRITLIGKGLLMGFLTWPFVIISLFFDGRIALASCLFLGWLGLAVSFLPAMNSFWNRRLPILGMLTVALGIPVLINPALWATSKSAPIREAYWGVYYPDYAVEEGEDFVAYYQDHEKRFEKTPRLIISKTGMFLVNVLGRPLSNSFNHCGASDNVHVFVSSSVDDCGFDKTEFSGNTLEIVFYMPGKLRCVNCREFGKPEHWMWVEALQNL</sequence>
<keyword evidence="1" id="KW-0472">Membrane</keyword>
<name>A0A3B8WA10_MARNT</name>
<proteinExistence type="predicted"/>
<gene>
    <name evidence="2" type="ORF">DCF82_02660</name>
</gene>
<dbReference type="AlphaFoldDB" id="A0A3B8WA10"/>
<evidence type="ECO:0000256" key="1">
    <source>
        <dbReference type="SAM" id="Phobius"/>
    </source>
</evidence>
<reference evidence="2 3" key="1">
    <citation type="journal article" date="2018" name="Nat. Biotechnol.">
        <title>A standardized bacterial taxonomy based on genome phylogeny substantially revises the tree of life.</title>
        <authorList>
            <person name="Parks D.H."/>
            <person name="Chuvochina M."/>
            <person name="Waite D.W."/>
            <person name="Rinke C."/>
            <person name="Skarshewski A."/>
            <person name="Chaumeil P.A."/>
            <person name="Hugenholtz P."/>
        </authorList>
    </citation>
    <scope>NUCLEOTIDE SEQUENCE [LARGE SCALE GENOMIC DNA]</scope>
    <source>
        <strain evidence="2">UBA9049</strain>
    </source>
</reference>
<organism evidence="2 3">
    <name type="scientific">Marinobacter nauticus</name>
    <name type="common">Marinobacter hydrocarbonoclasticus</name>
    <name type="synonym">Marinobacter aquaeolei</name>
    <dbReference type="NCBI Taxonomy" id="2743"/>
    <lineage>
        <taxon>Bacteria</taxon>
        <taxon>Pseudomonadati</taxon>
        <taxon>Pseudomonadota</taxon>
        <taxon>Gammaproteobacteria</taxon>
        <taxon>Pseudomonadales</taxon>
        <taxon>Marinobacteraceae</taxon>
        <taxon>Marinobacter</taxon>
    </lineage>
</organism>
<protein>
    <submittedName>
        <fullName evidence="2">Uncharacterized protein</fullName>
    </submittedName>
</protein>
<feature type="transmembrane region" description="Helical" evidence="1">
    <location>
        <begin position="64"/>
        <end position="83"/>
    </location>
</feature>
<dbReference type="EMBL" id="DLYI01000030">
    <property type="protein sequence ID" value="HAC26717.1"/>
    <property type="molecule type" value="Genomic_DNA"/>
</dbReference>
<feature type="transmembrane region" description="Helical" evidence="1">
    <location>
        <begin position="34"/>
        <end position="52"/>
    </location>
</feature>
<accession>A0A3B8WA10</accession>
<feature type="transmembrane region" description="Helical" evidence="1">
    <location>
        <begin position="12"/>
        <end position="28"/>
    </location>
</feature>
<keyword evidence="1" id="KW-0812">Transmembrane</keyword>
<dbReference type="Proteomes" id="UP000261325">
    <property type="component" value="Unassembled WGS sequence"/>
</dbReference>